<organism evidence="1 2">
    <name type="scientific">Vaccinium darrowii</name>
    <dbReference type="NCBI Taxonomy" id="229202"/>
    <lineage>
        <taxon>Eukaryota</taxon>
        <taxon>Viridiplantae</taxon>
        <taxon>Streptophyta</taxon>
        <taxon>Embryophyta</taxon>
        <taxon>Tracheophyta</taxon>
        <taxon>Spermatophyta</taxon>
        <taxon>Magnoliopsida</taxon>
        <taxon>eudicotyledons</taxon>
        <taxon>Gunneridae</taxon>
        <taxon>Pentapetalae</taxon>
        <taxon>asterids</taxon>
        <taxon>Ericales</taxon>
        <taxon>Ericaceae</taxon>
        <taxon>Vaccinioideae</taxon>
        <taxon>Vaccinieae</taxon>
        <taxon>Vaccinium</taxon>
    </lineage>
</organism>
<evidence type="ECO:0000313" key="2">
    <source>
        <dbReference type="Proteomes" id="UP000828048"/>
    </source>
</evidence>
<reference evidence="1 2" key="1">
    <citation type="journal article" date="2021" name="Hortic Res">
        <title>High-quality reference genome and annotation aids understanding of berry development for evergreen blueberry (Vaccinium darrowii).</title>
        <authorList>
            <person name="Yu J."/>
            <person name="Hulse-Kemp A.M."/>
            <person name="Babiker E."/>
            <person name="Staton M."/>
        </authorList>
    </citation>
    <scope>NUCLEOTIDE SEQUENCE [LARGE SCALE GENOMIC DNA]</scope>
    <source>
        <strain evidence="2">cv. NJ 8807/NJ 8810</strain>
        <tissue evidence="1">Young leaf</tissue>
    </source>
</reference>
<protein>
    <submittedName>
        <fullName evidence="1">Uncharacterized protein</fullName>
    </submittedName>
</protein>
<gene>
    <name evidence="1" type="ORF">Vadar_003071</name>
</gene>
<keyword evidence="2" id="KW-1185">Reference proteome</keyword>
<dbReference type="Proteomes" id="UP000828048">
    <property type="component" value="Chromosome 2"/>
</dbReference>
<proteinExistence type="predicted"/>
<comment type="caution">
    <text evidence="1">The sequence shown here is derived from an EMBL/GenBank/DDBJ whole genome shotgun (WGS) entry which is preliminary data.</text>
</comment>
<sequence length="372" mass="40650">MEDYSEELTLATPPPAKRTTNIATKSWLVISVFGKSTIEEAGKHSIMRRTGIPARDLRVLDPVLSYPSSILGRERAIVVNLENIKAIITANEMLLLNPRDPSLSPFVSDLQQKLCNLDNSNLGANGNEGTEKSTEDSPSFPSNKGGGTSKVDLPFEFRVLEICLEFVCKNLESEAGTLEQEAYPALDELSVSISTYNLQRVRIIKSRLAALSARVQKVRDELEHLLDDDLDMAEIDEDGGSNRSSSADVSGVKPKVEELEMLLEAYFAQLEGALSKLSTMREYVDDTEDYINIILDDKQNQLLRMGVVLSTATVLLGIGIVIGGVLGMNIDIPIFDTGVPMQFNMCTGGVIVGILLSFAVAVLTIKQKRLLG</sequence>
<accession>A0ACB7WXD8</accession>
<name>A0ACB7WXD8_9ERIC</name>
<dbReference type="EMBL" id="CM037152">
    <property type="protein sequence ID" value="KAH7833092.1"/>
    <property type="molecule type" value="Genomic_DNA"/>
</dbReference>
<evidence type="ECO:0000313" key="1">
    <source>
        <dbReference type="EMBL" id="KAH7833092.1"/>
    </source>
</evidence>